<dbReference type="KEGG" id="snep:Enr13x_30530"/>
<dbReference type="OrthoDB" id="257805at2"/>
<evidence type="ECO:0000313" key="4">
    <source>
        <dbReference type="Proteomes" id="UP000319004"/>
    </source>
</evidence>
<feature type="transmembrane region" description="Helical" evidence="2">
    <location>
        <begin position="96"/>
        <end position="116"/>
    </location>
</feature>
<dbReference type="EMBL" id="CP037423">
    <property type="protein sequence ID" value="QDV43198.1"/>
    <property type="molecule type" value="Genomic_DNA"/>
</dbReference>
<sequence>MNKMLIPILFALGTAVFWGCYGPTIGNAQAPRIDGKPLLPPDGWTPFKPYVFIGIAYLVIAIAGGLAMMKLKGDSFDYFAPVPGVEGASHFMTAKWGFLAGALGAFGALCLTTAMMTSRGNALLVMPIVFGGAVSITAIVSIIKLRGHGPLEINPLLWVGMGLTVVGVVLVAMNTPHGHAAKKPVAPATDTIATTDAAAQEADQEKPESAEAS</sequence>
<feature type="transmembrane region" description="Helical" evidence="2">
    <location>
        <begin position="122"/>
        <end position="143"/>
    </location>
</feature>
<evidence type="ECO:0000313" key="3">
    <source>
        <dbReference type="EMBL" id="QDV43198.1"/>
    </source>
</evidence>
<evidence type="ECO:0000256" key="2">
    <source>
        <dbReference type="SAM" id="Phobius"/>
    </source>
</evidence>
<protein>
    <submittedName>
        <fullName evidence="3">Uncharacterized protein</fullName>
    </submittedName>
</protein>
<feature type="compositionally biased region" description="Low complexity" evidence="1">
    <location>
        <begin position="192"/>
        <end position="201"/>
    </location>
</feature>
<feature type="region of interest" description="Disordered" evidence="1">
    <location>
        <begin position="192"/>
        <end position="213"/>
    </location>
</feature>
<keyword evidence="2" id="KW-1133">Transmembrane helix</keyword>
<proteinExistence type="predicted"/>
<name>A0A518HQX9_9BACT</name>
<keyword evidence="2" id="KW-0812">Transmembrane</keyword>
<feature type="transmembrane region" description="Helical" evidence="2">
    <location>
        <begin position="52"/>
        <end position="69"/>
    </location>
</feature>
<evidence type="ECO:0000256" key="1">
    <source>
        <dbReference type="SAM" id="MobiDB-lite"/>
    </source>
</evidence>
<accession>A0A518HQX9</accession>
<dbReference type="Proteomes" id="UP000319004">
    <property type="component" value="Chromosome"/>
</dbReference>
<reference evidence="3 4" key="1">
    <citation type="submission" date="2019-03" db="EMBL/GenBank/DDBJ databases">
        <title>Deep-cultivation of Planctomycetes and their phenomic and genomic characterization uncovers novel biology.</title>
        <authorList>
            <person name="Wiegand S."/>
            <person name="Jogler M."/>
            <person name="Boedeker C."/>
            <person name="Pinto D."/>
            <person name="Vollmers J."/>
            <person name="Rivas-Marin E."/>
            <person name="Kohn T."/>
            <person name="Peeters S.H."/>
            <person name="Heuer A."/>
            <person name="Rast P."/>
            <person name="Oberbeckmann S."/>
            <person name="Bunk B."/>
            <person name="Jeske O."/>
            <person name="Meyerdierks A."/>
            <person name="Storesund J.E."/>
            <person name="Kallscheuer N."/>
            <person name="Luecker S."/>
            <person name="Lage O.M."/>
            <person name="Pohl T."/>
            <person name="Merkel B.J."/>
            <person name="Hornburger P."/>
            <person name="Mueller R.-W."/>
            <person name="Bruemmer F."/>
            <person name="Labrenz M."/>
            <person name="Spormann A.M."/>
            <person name="Op den Camp H."/>
            <person name="Overmann J."/>
            <person name="Amann R."/>
            <person name="Jetten M.S.M."/>
            <person name="Mascher T."/>
            <person name="Medema M.H."/>
            <person name="Devos D.P."/>
            <person name="Kaster A.-K."/>
            <person name="Ovreas L."/>
            <person name="Rohde M."/>
            <person name="Galperin M.Y."/>
            <person name="Jogler C."/>
        </authorList>
    </citation>
    <scope>NUCLEOTIDE SEQUENCE [LARGE SCALE GENOMIC DNA]</scope>
    <source>
        <strain evidence="3 4">Enr13</strain>
    </source>
</reference>
<keyword evidence="4" id="KW-1185">Reference proteome</keyword>
<organism evidence="3 4">
    <name type="scientific">Stieleria neptunia</name>
    <dbReference type="NCBI Taxonomy" id="2527979"/>
    <lineage>
        <taxon>Bacteria</taxon>
        <taxon>Pseudomonadati</taxon>
        <taxon>Planctomycetota</taxon>
        <taxon>Planctomycetia</taxon>
        <taxon>Pirellulales</taxon>
        <taxon>Pirellulaceae</taxon>
        <taxon>Stieleria</taxon>
    </lineage>
</organism>
<feature type="transmembrane region" description="Helical" evidence="2">
    <location>
        <begin position="155"/>
        <end position="173"/>
    </location>
</feature>
<gene>
    <name evidence="3" type="ORF">Enr13x_30530</name>
</gene>
<feature type="compositionally biased region" description="Basic and acidic residues" evidence="1">
    <location>
        <begin position="203"/>
        <end position="213"/>
    </location>
</feature>
<keyword evidence="2" id="KW-0472">Membrane</keyword>
<dbReference type="AlphaFoldDB" id="A0A518HQX9"/>